<evidence type="ECO:0000313" key="3">
    <source>
        <dbReference type="Proteomes" id="UP000037397"/>
    </source>
</evidence>
<comment type="caution">
    <text evidence="2">The sequence shown here is derived from an EMBL/GenBank/DDBJ whole genome shotgun (WGS) entry which is preliminary data.</text>
</comment>
<evidence type="ECO:0000256" key="1">
    <source>
        <dbReference type="SAM" id="MobiDB-lite"/>
    </source>
</evidence>
<feature type="region of interest" description="Disordered" evidence="1">
    <location>
        <begin position="43"/>
        <end position="80"/>
    </location>
</feature>
<feature type="compositionally biased region" description="Low complexity" evidence="1">
    <location>
        <begin position="59"/>
        <end position="80"/>
    </location>
</feature>
<keyword evidence="3" id="KW-1185">Reference proteome</keyword>
<dbReference type="STRING" id="1631356.VV01_14655"/>
<proteinExistence type="predicted"/>
<name>A0A0L6CJX5_9MICO</name>
<sequence length="80" mass="8127">MSAAPYDLVRAEDPDTGAQITITRAGAKSHGLKVLDSKDAVDAAGLPLPAKPRTDKAGQPTTPKTTPSSKSAPQSAGKES</sequence>
<organism evidence="2 3">
    <name type="scientific">Luteipulveratus halotolerans</name>
    <dbReference type="NCBI Taxonomy" id="1631356"/>
    <lineage>
        <taxon>Bacteria</taxon>
        <taxon>Bacillati</taxon>
        <taxon>Actinomycetota</taxon>
        <taxon>Actinomycetes</taxon>
        <taxon>Micrococcales</taxon>
        <taxon>Dermacoccaceae</taxon>
        <taxon>Luteipulveratus</taxon>
    </lineage>
</organism>
<gene>
    <name evidence="2" type="ORF">VV01_14655</name>
</gene>
<reference evidence="3" key="1">
    <citation type="submission" date="2015-03" db="EMBL/GenBank/DDBJ databases">
        <title>Luteipulveratus halotolerans sp. nov., a novel actinobacterium (Dermacoccaceae) from Sarawak, Malaysia.</title>
        <authorList>
            <person name="Juboi H."/>
            <person name="Basik A."/>
            <person name="Shamsul S.S."/>
            <person name="Arnold P."/>
            <person name="Schmitt E.K."/>
            <person name="Sanglier J.-J."/>
            <person name="Yeo T."/>
        </authorList>
    </citation>
    <scope>NUCLEOTIDE SEQUENCE [LARGE SCALE GENOMIC DNA]</scope>
    <source>
        <strain evidence="3">C296001</strain>
    </source>
</reference>
<dbReference type="Proteomes" id="UP000037397">
    <property type="component" value="Unassembled WGS sequence"/>
</dbReference>
<evidence type="ECO:0000313" key="2">
    <source>
        <dbReference type="EMBL" id="KNX38101.1"/>
    </source>
</evidence>
<dbReference type="EMBL" id="LAIR01000002">
    <property type="protein sequence ID" value="KNX38101.1"/>
    <property type="molecule type" value="Genomic_DNA"/>
</dbReference>
<accession>A0A0L6CJX5</accession>
<dbReference type="RefSeq" id="WP_050670519.1">
    <property type="nucleotide sequence ID" value="NZ_LAIR01000002.1"/>
</dbReference>
<protein>
    <submittedName>
        <fullName evidence="2">Uncharacterized protein</fullName>
    </submittedName>
</protein>
<dbReference type="AlphaFoldDB" id="A0A0L6CJX5"/>